<protein>
    <submittedName>
        <fullName evidence="2">Uncharacterized protein</fullName>
    </submittedName>
</protein>
<sequence>MAPIITSSCRYGTGRNVQQKAYSGNTGKTPTCQLRGTQRPSTDRQGVGQNLVLSVLPSPSGRISVRDQFLEYSSSETLSARKCVPLASSSNLI</sequence>
<accession>A0A2R6VYZ9</accession>
<evidence type="ECO:0000256" key="1">
    <source>
        <dbReference type="SAM" id="MobiDB-lite"/>
    </source>
</evidence>
<organism evidence="2 3">
    <name type="scientific">Marchantia polymorpha</name>
    <name type="common">Common liverwort</name>
    <name type="synonym">Marchantia aquatica</name>
    <dbReference type="NCBI Taxonomy" id="3197"/>
    <lineage>
        <taxon>Eukaryota</taxon>
        <taxon>Viridiplantae</taxon>
        <taxon>Streptophyta</taxon>
        <taxon>Embryophyta</taxon>
        <taxon>Marchantiophyta</taxon>
        <taxon>Marchantiopsida</taxon>
        <taxon>Marchantiidae</taxon>
        <taxon>Marchantiales</taxon>
        <taxon>Marchantiaceae</taxon>
        <taxon>Marchantia</taxon>
    </lineage>
</organism>
<reference evidence="3" key="1">
    <citation type="journal article" date="2017" name="Cell">
        <title>Insights into land plant evolution garnered from the Marchantia polymorpha genome.</title>
        <authorList>
            <person name="Bowman J.L."/>
            <person name="Kohchi T."/>
            <person name="Yamato K.T."/>
            <person name="Jenkins J."/>
            <person name="Shu S."/>
            <person name="Ishizaki K."/>
            <person name="Yamaoka S."/>
            <person name="Nishihama R."/>
            <person name="Nakamura Y."/>
            <person name="Berger F."/>
            <person name="Adam C."/>
            <person name="Aki S.S."/>
            <person name="Althoff F."/>
            <person name="Araki T."/>
            <person name="Arteaga-Vazquez M.A."/>
            <person name="Balasubrmanian S."/>
            <person name="Barry K."/>
            <person name="Bauer D."/>
            <person name="Boehm C.R."/>
            <person name="Briginshaw L."/>
            <person name="Caballero-Perez J."/>
            <person name="Catarino B."/>
            <person name="Chen F."/>
            <person name="Chiyoda S."/>
            <person name="Chovatia M."/>
            <person name="Davies K.M."/>
            <person name="Delmans M."/>
            <person name="Demura T."/>
            <person name="Dierschke T."/>
            <person name="Dolan L."/>
            <person name="Dorantes-Acosta A.E."/>
            <person name="Eklund D.M."/>
            <person name="Florent S.N."/>
            <person name="Flores-Sandoval E."/>
            <person name="Fujiyama A."/>
            <person name="Fukuzawa H."/>
            <person name="Galik B."/>
            <person name="Grimanelli D."/>
            <person name="Grimwood J."/>
            <person name="Grossniklaus U."/>
            <person name="Hamada T."/>
            <person name="Haseloff J."/>
            <person name="Hetherington A.J."/>
            <person name="Higo A."/>
            <person name="Hirakawa Y."/>
            <person name="Hundley H.N."/>
            <person name="Ikeda Y."/>
            <person name="Inoue K."/>
            <person name="Inoue S.I."/>
            <person name="Ishida S."/>
            <person name="Jia Q."/>
            <person name="Kakita M."/>
            <person name="Kanazawa T."/>
            <person name="Kawai Y."/>
            <person name="Kawashima T."/>
            <person name="Kennedy M."/>
            <person name="Kinose K."/>
            <person name="Kinoshita T."/>
            <person name="Kohara Y."/>
            <person name="Koide E."/>
            <person name="Komatsu K."/>
            <person name="Kopischke S."/>
            <person name="Kubo M."/>
            <person name="Kyozuka J."/>
            <person name="Lagercrantz U."/>
            <person name="Lin S.S."/>
            <person name="Lindquist E."/>
            <person name="Lipzen A.M."/>
            <person name="Lu C.W."/>
            <person name="De Luna E."/>
            <person name="Martienssen R.A."/>
            <person name="Minamino N."/>
            <person name="Mizutani M."/>
            <person name="Mizutani M."/>
            <person name="Mochizuki N."/>
            <person name="Monte I."/>
            <person name="Mosher R."/>
            <person name="Nagasaki H."/>
            <person name="Nakagami H."/>
            <person name="Naramoto S."/>
            <person name="Nishitani K."/>
            <person name="Ohtani M."/>
            <person name="Okamoto T."/>
            <person name="Okumura M."/>
            <person name="Phillips J."/>
            <person name="Pollak B."/>
            <person name="Reinders A."/>
            <person name="Rovekamp M."/>
            <person name="Sano R."/>
            <person name="Sawa S."/>
            <person name="Schmid M.W."/>
            <person name="Shirakawa M."/>
            <person name="Solano R."/>
            <person name="Spunde A."/>
            <person name="Suetsugu N."/>
            <person name="Sugano S."/>
            <person name="Sugiyama A."/>
            <person name="Sun R."/>
            <person name="Suzuki Y."/>
            <person name="Takenaka M."/>
            <person name="Takezawa D."/>
            <person name="Tomogane H."/>
            <person name="Tsuzuki M."/>
            <person name="Ueda T."/>
            <person name="Umeda M."/>
            <person name="Ward J.M."/>
            <person name="Watanabe Y."/>
            <person name="Yazaki K."/>
            <person name="Yokoyama R."/>
            <person name="Yoshitake Y."/>
            <person name="Yotsui I."/>
            <person name="Zachgo S."/>
            <person name="Schmutz J."/>
        </authorList>
    </citation>
    <scope>NUCLEOTIDE SEQUENCE [LARGE SCALE GENOMIC DNA]</scope>
    <source>
        <strain evidence="3">Tak-1</strain>
    </source>
</reference>
<proteinExistence type="predicted"/>
<evidence type="ECO:0000313" key="3">
    <source>
        <dbReference type="Proteomes" id="UP000244005"/>
    </source>
</evidence>
<dbReference type="EMBL" id="KZ772996">
    <property type="protein sequence ID" value="PTQ26832.1"/>
    <property type="molecule type" value="Genomic_DNA"/>
</dbReference>
<gene>
    <name evidence="2" type="ORF">MARPO_0323s0001</name>
</gene>
<dbReference type="Gramene" id="Mp4g03000.1">
    <property type="protein sequence ID" value="Mp4g03000.1.cds1"/>
    <property type="gene ID" value="Mp4g03000"/>
</dbReference>
<dbReference type="AlphaFoldDB" id="A0A2R6VYZ9"/>
<keyword evidence="3" id="KW-1185">Reference proteome</keyword>
<name>A0A2R6VYZ9_MARPO</name>
<dbReference type="Proteomes" id="UP000244005">
    <property type="component" value="Unassembled WGS sequence"/>
</dbReference>
<feature type="region of interest" description="Disordered" evidence="1">
    <location>
        <begin position="19"/>
        <end position="47"/>
    </location>
</feature>
<evidence type="ECO:0000313" key="2">
    <source>
        <dbReference type="EMBL" id="PTQ26832.1"/>
    </source>
</evidence>